<accession>A0ABD3RXV1</accession>
<keyword evidence="1" id="KW-0808">Transferase</keyword>
<evidence type="ECO:0000259" key="3">
    <source>
        <dbReference type="Pfam" id="PF02782"/>
    </source>
</evidence>
<dbReference type="PANTHER" id="PTHR43095">
    <property type="entry name" value="SUGAR KINASE"/>
    <property type="match status" value="1"/>
</dbReference>
<keyword evidence="2" id="KW-0418">Kinase</keyword>
<organism evidence="4 5">
    <name type="scientific">Cyclostephanos tholiformis</name>
    <dbReference type="NCBI Taxonomy" id="382380"/>
    <lineage>
        <taxon>Eukaryota</taxon>
        <taxon>Sar</taxon>
        <taxon>Stramenopiles</taxon>
        <taxon>Ochrophyta</taxon>
        <taxon>Bacillariophyta</taxon>
        <taxon>Coscinodiscophyceae</taxon>
        <taxon>Thalassiosirophycidae</taxon>
        <taxon>Stephanodiscales</taxon>
        <taxon>Stephanodiscaceae</taxon>
        <taxon>Cyclostephanos</taxon>
    </lineage>
</organism>
<dbReference type="InterPro" id="IPR050406">
    <property type="entry name" value="FGGY_Carb_Kinase"/>
</dbReference>
<gene>
    <name evidence="4" type="ORF">ACHAXA_002924</name>
</gene>
<dbReference type="Pfam" id="PF02782">
    <property type="entry name" value="FGGY_C"/>
    <property type="match status" value="1"/>
</dbReference>
<dbReference type="EMBL" id="JALLPB020000121">
    <property type="protein sequence ID" value="KAL3817012.1"/>
    <property type="molecule type" value="Genomic_DNA"/>
</dbReference>
<proteinExistence type="predicted"/>
<sequence>MYQRTGAPLHVSYALPQLRAFYAKEENQHLAIKIDRWQTLSTICLHRWSGKPCLQMPISYSEASWTGMFDFRSCSWDQEALNLVETCPGVTQYDYTIEHDDDGPKDEIELLPPLVDFDSPLPVLREGIPPCNADGGLNPYWERWPEFRSHALSMFFGIGDGAAANVGSKCGSSDQQEREGRHIQRRIAVTIGTSAAARVCLPLSTPSLSSNLVLIPPGLFCYRVHRDTILLGGALTDGGCVVEWARSLLNLQSPESFDACMAQVSDIYEKRCGKRKRCDDDDDDDANTSFNDHRVTMIPFLSGERSTGYRVGAKACISNLTRGTSSNDVMYACLESVVLRLRRVLQLINEACREFFPAADDVKNVLIASGAALERNALWRRMLADCSSADVIVDSDSAEEATSRGVAILLAESLQQTGLGVPRLRYGGITERTLVVADETRCNVEAAERWAAAASSQETLIDAIAFTWNS</sequence>
<feature type="domain" description="Carbohydrate kinase FGGY C-terminal" evidence="3">
    <location>
        <begin position="188"/>
        <end position="411"/>
    </location>
</feature>
<dbReference type="GO" id="GO:0016301">
    <property type="term" value="F:kinase activity"/>
    <property type="evidence" value="ECO:0007669"/>
    <property type="project" value="UniProtKB-KW"/>
</dbReference>
<protein>
    <recommendedName>
        <fullName evidence="3">Carbohydrate kinase FGGY C-terminal domain-containing protein</fullName>
    </recommendedName>
</protein>
<evidence type="ECO:0000313" key="4">
    <source>
        <dbReference type="EMBL" id="KAL3817012.1"/>
    </source>
</evidence>
<dbReference type="AlphaFoldDB" id="A0ABD3RXV1"/>
<reference evidence="4 5" key="1">
    <citation type="submission" date="2024-10" db="EMBL/GenBank/DDBJ databases">
        <title>Updated reference genomes for cyclostephanoid diatoms.</title>
        <authorList>
            <person name="Roberts W.R."/>
            <person name="Alverson A.J."/>
        </authorList>
    </citation>
    <scope>NUCLEOTIDE SEQUENCE [LARGE SCALE GENOMIC DNA]</scope>
    <source>
        <strain evidence="4 5">AJA228-03</strain>
    </source>
</reference>
<comment type="caution">
    <text evidence="4">The sequence shown here is derived from an EMBL/GenBank/DDBJ whole genome shotgun (WGS) entry which is preliminary data.</text>
</comment>
<keyword evidence="5" id="KW-1185">Reference proteome</keyword>
<name>A0ABD3RXV1_9STRA</name>
<dbReference type="PANTHER" id="PTHR43095:SF2">
    <property type="entry name" value="GLUCONOKINASE"/>
    <property type="match status" value="1"/>
</dbReference>
<dbReference type="InterPro" id="IPR018485">
    <property type="entry name" value="FGGY_C"/>
</dbReference>
<dbReference type="Proteomes" id="UP001530377">
    <property type="component" value="Unassembled WGS sequence"/>
</dbReference>
<dbReference type="Gene3D" id="3.30.420.40">
    <property type="match status" value="2"/>
</dbReference>
<evidence type="ECO:0000256" key="1">
    <source>
        <dbReference type="ARBA" id="ARBA00022679"/>
    </source>
</evidence>
<dbReference type="SUPFAM" id="SSF53067">
    <property type="entry name" value="Actin-like ATPase domain"/>
    <property type="match status" value="2"/>
</dbReference>
<evidence type="ECO:0000313" key="5">
    <source>
        <dbReference type="Proteomes" id="UP001530377"/>
    </source>
</evidence>
<dbReference type="InterPro" id="IPR043129">
    <property type="entry name" value="ATPase_NBD"/>
</dbReference>
<evidence type="ECO:0000256" key="2">
    <source>
        <dbReference type="ARBA" id="ARBA00022777"/>
    </source>
</evidence>